<dbReference type="GO" id="GO:0003700">
    <property type="term" value="F:DNA-binding transcription factor activity"/>
    <property type="evidence" value="ECO:0007669"/>
    <property type="project" value="TreeGrafter"/>
</dbReference>
<dbReference type="Pfam" id="PF13921">
    <property type="entry name" value="Myb_DNA-bind_6"/>
    <property type="match status" value="1"/>
</dbReference>
<name>A0AAJ0GIV0_9PEZI</name>
<feature type="region of interest" description="Disordered" evidence="4">
    <location>
        <begin position="1"/>
        <end position="27"/>
    </location>
</feature>
<accession>A0AAJ0GIV0</accession>
<evidence type="ECO:0000256" key="1">
    <source>
        <dbReference type="ARBA" id="ARBA00004123"/>
    </source>
</evidence>
<dbReference type="CDD" id="cd00167">
    <property type="entry name" value="SANT"/>
    <property type="match status" value="2"/>
</dbReference>
<dbReference type="GO" id="GO:0000976">
    <property type="term" value="F:transcription cis-regulatory region binding"/>
    <property type="evidence" value="ECO:0007669"/>
    <property type="project" value="TreeGrafter"/>
</dbReference>
<keyword evidence="7" id="KW-1185">Reference proteome</keyword>
<dbReference type="Gene3D" id="1.10.10.60">
    <property type="entry name" value="Homeodomain-like"/>
    <property type="match status" value="2"/>
</dbReference>
<keyword evidence="2" id="KW-0238">DNA-binding</keyword>
<dbReference type="InterPro" id="IPR001005">
    <property type="entry name" value="SANT/Myb"/>
</dbReference>
<dbReference type="PANTHER" id="PTHR46380">
    <property type="entry name" value="CYCLIN-D-BINDING MYB-LIKE TRANSCRIPTION FACTOR 1"/>
    <property type="match status" value="1"/>
</dbReference>
<feature type="domain" description="Myb-like" evidence="5">
    <location>
        <begin position="27"/>
        <end position="68"/>
    </location>
</feature>
<dbReference type="InterPro" id="IPR009057">
    <property type="entry name" value="Homeodomain-like_sf"/>
</dbReference>
<organism evidence="6 7">
    <name type="scientific">Extremus antarcticus</name>
    <dbReference type="NCBI Taxonomy" id="702011"/>
    <lineage>
        <taxon>Eukaryota</taxon>
        <taxon>Fungi</taxon>
        <taxon>Dikarya</taxon>
        <taxon>Ascomycota</taxon>
        <taxon>Pezizomycotina</taxon>
        <taxon>Dothideomycetes</taxon>
        <taxon>Dothideomycetidae</taxon>
        <taxon>Mycosphaerellales</taxon>
        <taxon>Extremaceae</taxon>
        <taxon>Extremus</taxon>
    </lineage>
</organism>
<comment type="subcellular location">
    <subcellularLocation>
        <location evidence="1">Nucleus</location>
    </subcellularLocation>
</comment>
<keyword evidence="3" id="KW-0539">Nucleus</keyword>
<evidence type="ECO:0000256" key="2">
    <source>
        <dbReference type="ARBA" id="ARBA00023125"/>
    </source>
</evidence>
<evidence type="ECO:0000313" key="6">
    <source>
        <dbReference type="EMBL" id="KAK3058461.1"/>
    </source>
</evidence>
<evidence type="ECO:0000256" key="4">
    <source>
        <dbReference type="SAM" id="MobiDB-lite"/>
    </source>
</evidence>
<dbReference type="SUPFAM" id="SSF46689">
    <property type="entry name" value="Homeodomain-like"/>
    <property type="match status" value="2"/>
</dbReference>
<reference evidence="6" key="1">
    <citation type="submission" date="2023-04" db="EMBL/GenBank/DDBJ databases">
        <title>Black Yeasts Isolated from many extreme environments.</title>
        <authorList>
            <person name="Coleine C."/>
            <person name="Stajich J.E."/>
            <person name="Selbmann L."/>
        </authorList>
    </citation>
    <scope>NUCLEOTIDE SEQUENCE</scope>
    <source>
        <strain evidence="6">CCFEE 5312</strain>
    </source>
</reference>
<dbReference type="PANTHER" id="PTHR46380:SF2">
    <property type="entry name" value="CYCLIN-D-BINDING MYB-LIKE TRANSCRIPTION FACTOR 1"/>
    <property type="match status" value="1"/>
</dbReference>
<sequence length="358" mass="40574">MPPGTGTPKVKRQVRASKPGSDDSFFWSPEKDEELRRLRDKERLPWTKIADELGRSADSCKTRYYRNREPVEKPLQWDDAASGELLKLKEEELYSWDEIEERLNRSVDACKYRYDAIRTKKPRGPMWTEQQDQLLSSRTAGYGNHEPKNYWTKVAAGVPGQSAVACRLRYVELLSPQNADQRAESSLTQEVNMHRDGEEDINDMLPSTTAEPFGSRMVTSGQDSVLPHDTCGRTDLENRSELDLLDEDELWREGKVFEGASPPLSMDSIFCFDETDAYNSLGFPVLDDADYPPEDMFRTPASETTSGQDIAAQISRSHDAVGDERKHRLRLMTSAQPPDTEPQILASTRTKGSTSSRD</sequence>
<dbReference type="SMART" id="SM00717">
    <property type="entry name" value="SANT"/>
    <property type="match status" value="2"/>
</dbReference>
<dbReference type="PROSITE" id="PS50090">
    <property type="entry name" value="MYB_LIKE"/>
    <property type="match status" value="2"/>
</dbReference>
<dbReference type="GO" id="GO:0005634">
    <property type="term" value="C:nucleus"/>
    <property type="evidence" value="ECO:0007669"/>
    <property type="project" value="UniProtKB-SubCell"/>
</dbReference>
<comment type="caution">
    <text evidence="6">The sequence shown here is derived from an EMBL/GenBank/DDBJ whole genome shotgun (WGS) entry which is preliminary data.</text>
</comment>
<dbReference type="Proteomes" id="UP001271007">
    <property type="component" value="Unassembled WGS sequence"/>
</dbReference>
<feature type="compositionally biased region" description="Basic and acidic residues" evidence="4">
    <location>
        <begin position="316"/>
        <end position="326"/>
    </location>
</feature>
<evidence type="ECO:0000313" key="7">
    <source>
        <dbReference type="Proteomes" id="UP001271007"/>
    </source>
</evidence>
<dbReference type="AlphaFoldDB" id="A0AAJ0GIV0"/>
<gene>
    <name evidence="6" type="ORF">LTR09_000025</name>
</gene>
<dbReference type="InterPro" id="IPR051651">
    <property type="entry name" value="DMTF1_DNA-bind_reg"/>
</dbReference>
<feature type="region of interest" description="Disordered" evidence="4">
    <location>
        <begin position="298"/>
        <end position="358"/>
    </location>
</feature>
<evidence type="ECO:0000259" key="5">
    <source>
        <dbReference type="PROSITE" id="PS50090"/>
    </source>
</evidence>
<proteinExistence type="predicted"/>
<dbReference type="Pfam" id="PF00249">
    <property type="entry name" value="Myb_DNA-binding"/>
    <property type="match status" value="1"/>
</dbReference>
<feature type="domain" description="Myb-like" evidence="5">
    <location>
        <begin position="127"/>
        <end position="174"/>
    </location>
</feature>
<feature type="compositionally biased region" description="Polar residues" evidence="4">
    <location>
        <begin position="345"/>
        <end position="358"/>
    </location>
</feature>
<protein>
    <recommendedName>
        <fullName evidence="5">Myb-like domain-containing protein</fullName>
    </recommendedName>
</protein>
<evidence type="ECO:0000256" key="3">
    <source>
        <dbReference type="ARBA" id="ARBA00023242"/>
    </source>
</evidence>
<dbReference type="EMBL" id="JAWDJX010000001">
    <property type="protein sequence ID" value="KAK3058461.1"/>
    <property type="molecule type" value="Genomic_DNA"/>
</dbReference>